<evidence type="ECO:0000256" key="7">
    <source>
        <dbReference type="ARBA" id="ARBA00022801"/>
    </source>
</evidence>
<keyword evidence="5" id="KW-0479">Metal-binding</keyword>
<evidence type="ECO:0000313" key="9">
    <source>
        <dbReference type="EMBL" id="OMH80558.1"/>
    </source>
</evidence>
<dbReference type="Gene3D" id="3.30.420.10">
    <property type="entry name" value="Ribonuclease H-like superfamily/Ribonuclease H"/>
    <property type="match status" value="1"/>
</dbReference>
<dbReference type="PROSITE" id="PS50879">
    <property type="entry name" value="RNASE_H_1"/>
    <property type="match status" value="1"/>
</dbReference>
<evidence type="ECO:0000256" key="3">
    <source>
        <dbReference type="ARBA" id="ARBA00012180"/>
    </source>
</evidence>
<feature type="domain" description="RNase H type-1" evidence="8">
    <location>
        <begin position="209"/>
        <end position="381"/>
    </location>
</feature>
<comment type="similarity">
    <text evidence="2">Belongs to the RNase H family.</text>
</comment>
<protein>
    <recommendedName>
        <fullName evidence="3">ribonuclease H</fullName>
        <ecNumber evidence="3">3.1.26.4</ecNumber>
    </recommendedName>
</protein>
<dbReference type="AlphaFoldDB" id="A0A1R1PHY4"/>
<evidence type="ECO:0000256" key="5">
    <source>
        <dbReference type="ARBA" id="ARBA00022723"/>
    </source>
</evidence>
<proteinExistence type="inferred from homology"/>
<dbReference type="Pfam" id="PF00075">
    <property type="entry name" value="RNase_H"/>
    <property type="match status" value="1"/>
</dbReference>
<evidence type="ECO:0000256" key="2">
    <source>
        <dbReference type="ARBA" id="ARBA00005300"/>
    </source>
</evidence>
<keyword evidence="10" id="KW-1185">Reference proteome</keyword>
<dbReference type="PANTHER" id="PTHR10642:SF26">
    <property type="entry name" value="RIBONUCLEASE H1"/>
    <property type="match status" value="1"/>
</dbReference>
<evidence type="ECO:0000259" key="8">
    <source>
        <dbReference type="PROSITE" id="PS50879"/>
    </source>
</evidence>
<dbReference type="InterPro" id="IPR036397">
    <property type="entry name" value="RNaseH_sf"/>
</dbReference>
<keyword evidence="6" id="KW-0255">Endonuclease</keyword>
<evidence type="ECO:0000256" key="1">
    <source>
        <dbReference type="ARBA" id="ARBA00000077"/>
    </source>
</evidence>
<name>A0A1R1PHY4_ZANCU</name>
<gene>
    <name evidence="9" type="ORF">AX774_g6003</name>
</gene>
<evidence type="ECO:0000256" key="4">
    <source>
        <dbReference type="ARBA" id="ARBA00022722"/>
    </source>
</evidence>
<sequence length="383" mass="43749">MDSYRIPRTKFTGLLELCGIDTSQIHYYSSLGRWITEFVLNSAYVPTFKGKLDLISQQNKLSECYRMETIQEYDPLQPLCVDFKACAKHLPGHVIDALLCDCRANLQIRWSDALQKIHYLPAKEAIREKMRLIGLSVLHKTSTDVHFGYVGDDCINSAEEKDPVVELEDIDSKQHQLDPKKKKEIYWVAHKNWNTLTPQRMDQILPVADETHLVVYTDGAYNKLTDVLGIGVYFENDVLPAISKRVSYGRSTSARAEILSIYHALLAIVASLQLPSYNDLREYPAVPHAAVPSRYEEIWICSDSRYVIDGINENFSTWHKHNGKTRNSKKRVFNYDLFVLVNNLKSFLTSLNFSLFFHFVPSHSGVLGNEVANLLARAGTFLK</sequence>
<dbReference type="GO" id="GO:0046872">
    <property type="term" value="F:metal ion binding"/>
    <property type="evidence" value="ECO:0007669"/>
    <property type="project" value="UniProtKB-KW"/>
</dbReference>
<dbReference type="GO" id="GO:0004523">
    <property type="term" value="F:RNA-DNA hybrid ribonuclease activity"/>
    <property type="evidence" value="ECO:0007669"/>
    <property type="project" value="UniProtKB-EC"/>
</dbReference>
<dbReference type="OrthoDB" id="245563at2759"/>
<dbReference type="InterPro" id="IPR002156">
    <property type="entry name" value="RNaseH_domain"/>
</dbReference>
<evidence type="ECO:0000256" key="6">
    <source>
        <dbReference type="ARBA" id="ARBA00022759"/>
    </source>
</evidence>
<dbReference type="PANTHER" id="PTHR10642">
    <property type="entry name" value="RIBONUCLEASE H1"/>
    <property type="match status" value="1"/>
</dbReference>
<keyword evidence="4" id="KW-0540">Nuclease</keyword>
<dbReference type="EC" id="3.1.26.4" evidence="3"/>
<organism evidence="9 10">
    <name type="scientific">Zancudomyces culisetae</name>
    <name type="common">Gut fungus</name>
    <name type="synonym">Smittium culisetae</name>
    <dbReference type="NCBI Taxonomy" id="1213189"/>
    <lineage>
        <taxon>Eukaryota</taxon>
        <taxon>Fungi</taxon>
        <taxon>Fungi incertae sedis</taxon>
        <taxon>Zoopagomycota</taxon>
        <taxon>Kickxellomycotina</taxon>
        <taxon>Harpellomycetes</taxon>
        <taxon>Harpellales</taxon>
        <taxon>Legeriomycetaceae</taxon>
        <taxon>Zancudomyces</taxon>
    </lineage>
</organism>
<dbReference type="InterPro" id="IPR050092">
    <property type="entry name" value="RNase_H"/>
</dbReference>
<evidence type="ECO:0000313" key="10">
    <source>
        <dbReference type="Proteomes" id="UP000188320"/>
    </source>
</evidence>
<keyword evidence="7" id="KW-0378">Hydrolase</keyword>
<reference evidence="10" key="1">
    <citation type="submission" date="2017-01" db="EMBL/GenBank/DDBJ databases">
        <authorList>
            <person name="Wang Y."/>
            <person name="White M."/>
            <person name="Kvist S."/>
            <person name="Moncalvo J.-M."/>
        </authorList>
    </citation>
    <scope>NUCLEOTIDE SEQUENCE [LARGE SCALE GENOMIC DNA]</scope>
    <source>
        <strain evidence="10">COL-18-3</strain>
    </source>
</reference>
<dbReference type="GO" id="GO:0043137">
    <property type="term" value="P:DNA replication, removal of RNA primer"/>
    <property type="evidence" value="ECO:0007669"/>
    <property type="project" value="TreeGrafter"/>
</dbReference>
<accession>A0A1R1PHY4</accession>
<dbReference type="Proteomes" id="UP000188320">
    <property type="component" value="Unassembled WGS sequence"/>
</dbReference>
<dbReference type="EMBL" id="LSSK01001154">
    <property type="protein sequence ID" value="OMH80558.1"/>
    <property type="molecule type" value="Genomic_DNA"/>
</dbReference>
<comment type="caution">
    <text evidence="9">The sequence shown here is derived from an EMBL/GenBank/DDBJ whole genome shotgun (WGS) entry which is preliminary data.</text>
</comment>
<dbReference type="SUPFAM" id="SSF53098">
    <property type="entry name" value="Ribonuclease H-like"/>
    <property type="match status" value="1"/>
</dbReference>
<dbReference type="GO" id="GO:0003676">
    <property type="term" value="F:nucleic acid binding"/>
    <property type="evidence" value="ECO:0007669"/>
    <property type="project" value="InterPro"/>
</dbReference>
<dbReference type="InterPro" id="IPR012337">
    <property type="entry name" value="RNaseH-like_sf"/>
</dbReference>
<comment type="catalytic activity">
    <reaction evidence="1">
        <text>Endonucleolytic cleavage to 5'-phosphomonoester.</text>
        <dbReference type="EC" id="3.1.26.4"/>
    </reaction>
</comment>